<dbReference type="SUPFAM" id="SSF53800">
    <property type="entry name" value="Chelatase"/>
    <property type="match status" value="1"/>
</dbReference>
<evidence type="ECO:0000313" key="4">
    <source>
        <dbReference type="Proteomes" id="UP000626844"/>
    </source>
</evidence>
<accession>A0A926NF63</accession>
<evidence type="ECO:0000256" key="1">
    <source>
        <dbReference type="ARBA" id="ARBA00022723"/>
    </source>
</evidence>
<keyword evidence="1" id="KW-0479">Metal-binding</keyword>
<protein>
    <submittedName>
        <fullName evidence="3">Sirohydrochlorin chelatase</fullName>
    </submittedName>
</protein>
<dbReference type="AlphaFoldDB" id="A0A926NF63"/>
<organism evidence="3 4">
    <name type="scientific">Metabacillus arenae</name>
    <dbReference type="NCBI Taxonomy" id="2771434"/>
    <lineage>
        <taxon>Bacteria</taxon>
        <taxon>Bacillati</taxon>
        <taxon>Bacillota</taxon>
        <taxon>Bacilli</taxon>
        <taxon>Bacillales</taxon>
        <taxon>Bacillaceae</taxon>
        <taxon>Metabacillus</taxon>
    </lineage>
</organism>
<dbReference type="RefSeq" id="WP_191157113.1">
    <property type="nucleotide sequence ID" value="NZ_JACXAI010000006.1"/>
</dbReference>
<dbReference type="PANTHER" id="PTHR33542">
    <property type="entry name" value="SIROHYDROCHLORIN FERROCHELATASE, CHLOROPLASTIC"/>
    <property type="match status" value="1"/>
</dbReference>
<name>A0A926NF63_9BACI</name>
<dbReference type="CDD" id="cd03416">
    <property type="entry name" value="CbiX_SirB_N"/>
    <property type="match status" value="1"/>
</dbReference>
<dbReference type="EMBL" id="JACXAI010000006">
    <property type="protein sequence ID" value="MBD1379975.1"/>
    <property type="molecule type" value="Genomic_DNA"/>
</dbReference>
<dbReference type="Proteomes" id="UP000626844">
    <property type="component" value="Unassembled WGS sequence"/>
</dbReference>
<dbReference type="GO" id="GO:0016829">
    <property type="term" value="F:lyase activity"/>
    <property type="evidence" value="ECO:0007669"/>
    <property type="project" value="UniProtKB-KW"/>
</dbReference>
<gene>
    <name evidence="3" type="ORF">IC621_07030</name>
</gene>
<dbReference type="Pfam" id="PF01903">
    <property type="entry name" value="CbiX"/>
    <property type="match status" value="2"/>
</dbReference>
<keyword evidence="4" id="KW-1185">Reference proteome</keyword>
<evidence type="ECO:0000313" key="3">
    <source>
        <dbReference type="EMBL" id="MBD1379975.1"/>
    </source>
</evidence>
<keyword evidence="2" id="KW-0456">Lyase</keyword>
<dbReference type="PANTHER" id="PTHR33542:SF3">
    <property type="entry name" value="SIROHYDROCHLORIN FERROCHELATASE, CHLOROPLASTIC"/>
    <property type="match status" value="1"/>
</dbReference>
<dbReference type="Gene3D" id="3.40.50.1400">
    <property type="match status" value="2"/>
</dbReference>
<dbReference type="InterPro" id="IPR050963">
    <property type="entry name" value="Sirohydro_Cobaltochel/CbiX"/>
</dbReference>
<dbReference type="CDD" id="cd03414">
    <property type="entry name" value="CbiX_SirB_C"/>
    <property type="match status" value="1"/>
</dbReference>
<dbReference type="GO" id="GO:0046872">
    <property type="term" value="F:metal ion binding"/>
    <property type="evidence" value="ECO:0007669"/>
    <property type="project" value="UniProtKB-KW"/>
</dbReference>
<reference evidence="3" key="1">
    <citation type="submission" date="2020-09" db="EMBL/GenBank/DDBJ databases">
        <title>A novel bacterium of genus Bacillus, isolated from South China Sea.</title>
        <authorList>
            <person name="Huang H."/>
            <person name="Mo K."/>
            <person name="Hu Y."/>
        </authorList>
    </citation>
    <scope>NUCLEOTIDE SEQUENCE</scope>
    <source>
        <strain evidence="3">IB182487</strain>
    </source>
</reference>
<proteinExistence type="predicted"/>
<evidence type="ECO:0000256" key="2">
    <source>
        <dbReference type="ARBA" id="ARBA00023239"/>
    </source>
</evidence>
<dbReference type="InterPro" id="IPR002762">
    <property type="entry name" value="CbiX-like"/>
</dbReference>
<sequence length="259" mass="29270">MKQAILYVCHGSRLKEACQEACQFIDKVKPFAGAPIQITTFLELSPPTIEEGFKQCVEKGATHIAVVPLLLLTAVHAKKDIPKEILSCMENYPGIHVTYGRPIGVHPLIPEVVIDRINERIQATPDGKVVLIGRGSSDPAVKKDLQEIAAFVQKKSFFPEVNVCFLTAAKPSFHEMLEVLKMETKPVYLVPYLLFTGLLMKDIEKEVRAINEVKDNLFLTNYIGFHPHLEKIFLDRVNETVLNEDQQFSFRKEEINCSH</sequence>
<comment type="caution">
    <text evidence="3">The sequence shown here is derived from an EMBL/GenBank/DDBJ whole genome shotgun (WGS) entry which is preliminary data.</text>
</comment>